<name>A0A7R9Z896_9CHLO</name>
<proteinExistence type="predicted"/>
<gene>
    <name evidence="1" type="ORF">CEUR00632_LOCUS20481</name>
</gene>
<dbReference type="EMBL" id="HBEC01043953">
    <property type="protein sequence ID" value="CAD8310009.1"/>
    <property type="molecule type" value="Transcribed_RNA"/>
</dbReference>
<sequence length="515" mass="57058">MGGTHALRSHATGKPKRGFSSAQRLLLVLAGCLILLTVSLRPHGVPGHATERTARVLTATDAETLGRIEMQRHASTLAGSQHHVGGAFGAAVAHSSNSSTPSWQLHTFVILMLERDNALIDVLLRNHLKECVEMPDVFVVSSLDGTAAAFVAGQLMVDPSELPAIAYVPPVFANGGNFAGAAAYHVAIEREGTGSAVTVDAHDFSTWVRSHAKLRMDLYNDQPLNGGKRAKFFWINPDSGIEISVAEMGPQESNVIMGSLMDKFVARDEDGNELARKQLLYSGMFTVKDPSICNYLEDKSCEMPKLPWPTDPEVLKRREKEDALRLSMLKNQPSTITHYTPTGFAKTKCPRALWQALRGYFDVNKRHAKIEHWHDWQIFTSQYDAQALHTPILEGDFLKPRLNAIIQPMLSAWAGGVNLEPTAMYGVRAYTRGAWLKNHVDMRGTHIISAIVNIDQDVDEPWPLEIRDHAGQLHNITMVPGDIIMYEGATCEHGRQYPLNGRWLANTFIHFKVLP</sequence>
<accession>A0A7R9Z896</accession>
<protein>
    <submittedName>
        <fullName evidence="1">Uncharacterized protein</fullName>
    </submittedName>
</protein>
<reference evidence="1" key="1">
    <citation type="submission" date="2021-01" db="EMBL/GenBank/DDBJ databases">
        <authorList>
            <person name="Corre E."/>
            <person name="Pelletier E."/>
            <person name="Niang G."/>
            <person name="Scheremetjew M."/>
            <person name="Finn R."/>
            <person name="Kale V."/>
            <person name="Holt S."/>
            <person name="Cochrane G."/>
            <person name="Meng A."/>
            <person name="Brown T."/>
            <person name="Cohen L."/>
        </authorList>
    </citation>
    <scope>NUCLEOTIDE SEQUENCE</scope>
    <source>
        <strain evidence="1">CCMP219</strain>
    </source>
</reference>
<dbReference type="AlphaFoldDB" id="A0A7R9Z896"/>
<organism evidence="1">
    <name type="scientific">Chlamydomonas euryale</name>
    <dbReference type="NCBI Taxonomy" id="1486919"/>
    <lineage>
        <taxon>Eukaryota</taxon>
        <taxon>Viridiplantae</taxon>
        <taxon>Chlorophyta</taxon>
        <taxon>core chlorophytes</taxon>
        <taxon>Chlorophyceae</taxon>
        <taxon>CS clade</taxon>
        <taxon>Chlamydomonadales</taxon>
        <taxon>Chlamydomonadaceae</taxon>
        <taxon>Chlamydomonas</taxon>
    </lineage>
</organism>
<evidence type="ECO:0000313" key="1">
    <source>
        <dbReference type="EMBL" id="CAD8310009.1"/>
    </source>
</evidence>